<dbReference type="InterPro" id="IPR036921">
    <property type="entry name" value="PurM-like_N_sf"/>
</dbReference>
<reference evidence="4 5" key="1">
    <citation type="submission" date="2019-03" db="EMBL/GenBank/DDBJ databases">
        <title>Genomic Encyclopedia of Type Strains, Phase IV (KMG-IV): sequencing the most valuable type-strain genomes for metagenomic binning, comparative biology and taxonomic classification.</title>
        <authorList>
            <person name="Goeker M."/>
        </authorList>
    </citation>
    <scope>NUCLEOTIDE SEQUENCE [LARGE SCALE GENOMIC DNA]</scope>
    <source>
        <strain evidence="4 5">DSM 24984</strain>
    </source>
</reference>
<dbReference type="InterPro" id="IPR036676">
    <property type="entry name" value="PurM-like_C_sf"/>
</dbReference>
<dbReference type="PIRSF" id="PIRSF005644">
    <property type="entry name" value="Hdrgns_mtr_HypE"/>
    <property type="match status" value="1"/>
</dbReference>
<protein>
    <submittedName>
        <fullName evidence="4">Hydrogenase expression/formation protein HypE</fullName>
    </submittedName>
</protein>
<dbReference type="SUPFAM" id="SSF56042">
    <property type="entry name" value="PurM C-terminal domain-like"/>
    <property type="match status" value="1"/>
</dbReference>
<evidence type="ECO:0000313" key="5">
    <source>
        <dbReference type="Proteomes" id="UP000294614"/>
    </source>
</evidence>
<sequence length="328" mass="34665">MDRVTLAVGGGGASTQSFISDIIFSRLGNPLLRKAADAALIDTSLRTAFTTDSFVVRPEFFPGGDIGKIAICGTVNDLLVSGAIPEYISFGLIIPEGYLLTDLERVIDSMAATCEKAGVQVVCGDTKVVERGALDGLIINTSGIGRTVRDWTDYANISAGDKVIITSDAARHGMSVLLARGELGFDGQIESDCAPLNDVFDAARQYAVTFARDATRGGIAAVLNEIAAMCGVGFLMEDEHIKVRDNVRYLCDMLGFDPLSVANEGLAVIIVKEQDAEKALADIRKTANGADAAIAGTVTADGKVVLKTTIGGKRFIEMPRGELLPRIC</sequence>
<dbReference type="Gene3D" id="3.30.1330.10">
    <property type="entry name" value="PurM-like, N-terminal domain"/>
    <property type="match status" value="1"/>
</dbReference>
<dbReference type="RefSeq" id="WP_165871327.1">
    <property type="nucleotide sequence ID" value="NZ_JBLJBI010000160.1"/>
</dbReference>
<dbReference type="GO" id="GO:0051604">
    <property type="term" value="P:protein maturation"/>
    <property type="evidence" value="ECO:0007669"/>
    <property type="project" value="TreeGrafter"/>
</dbReference>
<accession>A0A4R1K5X1</accession>
<dbReference type="PANTHER" id="PTHR30303">
    <property type="entry name" value="HYDROGENASE ISOENZYMES FORMATION PROTEIN HYPE"/>
    <property type="match status" value="1"/>
</dbReference>
<gene>
    <name evidence="4" type="ORF">C8D98_2508</name>
</gene>
<comment type="caution">
    <text evidence="4">The sequence shown here is derived from an EMBL/GenBank/DDBJ whole genome shotgun (WGS) entry which is preliminary data.</text>
</comment>
<evidence type="ECO:0000256" key="1">
    <source>
        <dbReference type="ARBA" id="ARBA00006243"/>
    </source>
</evidence>
<feature type="domain" description="PurM-like C-terminal" evidence="3">
    <location>
        <begin position="159"/>
        <end position="306"/>
    </location>
</feature>
<name>A0A4R1K5X1_9BACT</name>
<evidence type="ECO:0000259" key="3">
    <source>
        <dbReference type="Pfam" id="PF02769"/>
    </source>
</evidence>
<dbReference type="InterPro" id="IPR016188">
    <property type="entry name" value="PurM-like_N"/>
</dbReference>
<dbReference type="InterPro" id="IPR010918">
    <property type="entry name" value="PurM-like_C_dom"/>
</dbReference>
<dbReference type="AlphaFoldDB" id="A0A4R1K5X1"/>
<dbReference type="InterPro" id="IPR011854">
    <property type="entry name" value="HypE"/>
</dbReference>
<dbReference type="Gene3D" id="3.90.650.10">
    <property type="entry name" value="PurM-like C-terminal domain"/>
    <property type="match status" value="1"/>
</dbReference>
<dbReference type="SUPFAM" id="SSF55326">
    <property type="entry name" value="PurM N-terminal domain-like"/>
    <property type="match status" value="1"/>
</dbReference>
<keyword evidence="5" id="KW-1185">Reference proteome</keyword>
<dbReference type="CDD" id="cd02197">
    <property type="entry name" value="HypE"/>
    <property type="match status" value="1"/>
</dbReference>
<dbReference type="Proteomes" id="UP000294614">
    <property type="component" value="Unassembled WGS sequence"/>
</dbReference>
<evidence type="ECO:0000313" key="4">
    <source>
        <dbReference type="EMBL" id="TCK59574.1"/>
    </source>
</evidence>
<proteinExistence type="inferred from homology"/>
<dbReference type="PANTHER" id="PTHR30303:SF0">
    <property type="entry name" value="CARBAMOYL DEHYDRATASE HYPE"/>
    <property type="match status" value="1"/>
</dbReference>
<comment type="similarity">
    <text evidence="1">Belongs to the HypE family.</text>
</comment>
<dbReference type="EMBL" id="SMGG01000006">
    <property type="protein sequence ID" value="TCK59574.1"/>
    <property type="molecule type" value="Genomic_DNA"/>
</dbReference>
<evidence type="ECO:0000259" key="2">
    <source>
        <dbReference type="Pfam" id="PF00586"/>
    </source>
</evidence>
<organism evidence="4 5">
    <name type="scientific">Seleniivibrio woodruffii</name>
    <dbReference type="NCBI Taxonomy" id="1078050"/>
    <lineage>
        <taxon>Bacteria</taxon>
        <taxon>Pseudomonadati</taxon>
        <taxon>Deferribacterota</taxon>
        <taxon>Deferribacteres</taxon>
        <taxon>Deferribacterales</taxon>
        <taxon>Geovibrionaceae</taxon>
        <taxon>Seleniivibrio</taxon>
    </lineage>
</organism>
<feature type="domain" description="PurM-like N-terminal" evidence="2">
    <location>
        <begin position="37"/>
        <end position="146"/>
    </location>
</feature>
<dbReference type="Pfam" id="PF00586">
    <property type="entry name" value="AIRS"/>
    <property type="match status" value="1"/>
</dbReference>
<dbReference type="Pfam" id="PF02769">
    <property type="entry name" value="AIRS_C"/>
    <property type="match status" value="1"/>
</dbReference>
<dbReference type="NCBIfam" id="TIGR02124">
    <property type="entry name" value="hypE"/>
    <property type="match status" value="1"/>
</dbReference>